<sequence>MDETTTAEGGHSQISREHRELLDQVLDKWSLLVLDKLCERPRRFNELRRAIPTVSQKSLTASLRRLERNGMVDRLVITTRPVAVEYRISALGKTLQDLIDALLTWATVNMPEVERARESFDTEHGGVTAAPTGHTAPAGVSDSAPVPYRRGTDGSRRPPAVDAGRVFTS</sequence>
<protein>
    <submittedName>
        <fullName evidence="6">DNA-binding HxlR family transcriptional regulator</fullName>
    </submittedName>
</protein>
<keyword evidence="1" id="KW-0805">Transcription regulation</keyword>
<dbReference type="InterPro" id="IPR036390">
    <property type="entry name" value="WH_DNA-bd_sf"/>
</dbReference>
<accession>A0A841IZU1</accession>
<dbReference type="InterPro" id="IPR036388">
    <property type="entry name" value="WH-like_DNA-bd_sf"/>
</dbReference>
<evidence type="ECO:0000256" key="3">
    <source>
        <dbReference type="ARBA" id="ARBA00023163"/>
    </source>
</evidence>
<dbReference type="GO" id="GO:0003677">
    <property type="term" value="F:DNA binding"/>
    <property type="evidence" value="ECO:0007669"/>
    <property type="project" value="UniProtKB-KW"/>
</dbReference>
<name>A0A841IZU1_9ACTN</name>
<dbReference type="PANTHER" id="PTHR33204">
    <property type="entry name" value="TRANSCRIPTIONAL REGULATOR, MARR FAMILY"/>
    <property type="match status" value="1"/>
</dbReference>
<comment type="caution">
    <text evidence="6">The sequence shown here is derived from an EMBL/GenBank/DDBJ whole genome shotgun (WGS) entry which is preliminary data.</text>
</comment>
<evidence type="ECO:0000313" key="6">
    <source>
        <dbReference type="EMBL" id="MBB6121641.1"/>
    </source>
</evidence>
<gene>
    <name evidence="6" type="ORF">FHS13_003615</name>
</gene>
<organism evidence="6 7">
    <name type="scientific">Nocardiopsis algeriensis</name>
    <dbReference type="NCBI Taxonomy" id="1478215"/>
    <lineage>
        <taxon>Bacteria</taxon>
        <taxon>Bacillati</taxon>
        <taxon>Actinomycetota</taxon>
        <taxon>Actinomycetes</taxon>
        <taxon>Streptosporangiales</taxon>
        <taxon>Nocardiopsidaceae</taxon>
        <taxon>Nocardiopsis</taxon>
    </lineage>
</organism>
<feature type="region of interest" description="Disordered" evidence="4">
    <location>
        <begin position="119"/>
        <end position="169"/>
    </location>
</feature>
<feature type="compositionally biased region" description="Low complexity" evidence="4">
    <location>
        <begin position="125"/>
        <end position="140"/>
    </location>
</feature>
<dbReference type="PANTHER" id="PTHR33204:SF39">
    <property type="entry name" value="TRANSCRIPTIONAL REGULATORY PROTEIN"/>
    <property type="match status" value="1"/>
</dbReference>
<dbReference type="Gene3D" id="1.10.10.10">
    <property type="entry name" value="Winged helix-like DNA-binding domain superfamily/Winged helix DNA-binding domain"/>
    <property type="match status" value="1"/>
</dbReference>
<dbReference type="SUPFAM" id="SSF46785">
    <property type="entry name" value="Winged helix' DNA-binding domain"/>
    <property type="match status" value="1"/>
</dbReference>
<dbReference type="Proteomes" id="UP000536604">
    <property type="component" value="Unassembled WGS sequence"/>
</dbReference>
<dbReference type="Pfam" id="PF01638">
    <property type="entry name" value="HxlR"/>
    <property type="match status" value="1"/>
</dbReference>
<evidence type="ECO:0000256" key="1">
    <source>
        <dbReference type="ARBA" id="ARBA00023015"/>
    </source>
</evidence>
<reference evidence="6 7" key="1">
    <citation type="submission" date="2020-08" db="EMBL/GenBank/DDBJ databases">
        <title>Genomic Encyclopedia of Type Strains, Phase III (KMG-III): the genomes of soil and plant-associated and newly described type strains.</title>
        <authorList>
            <person name="Whitman W."/>
        </authorList>
    </citation>
    <scope>NUCLEOTIDE SEQUENCE [LARGE SCALE GENOMIC DNA]</scope>
    <source>
        <strain evidence="6 7">CECT 8712</strain>
    </source>
</reference>
<evidence type="ECO:0000313" key="7">
    <source>
        <dbReference type="Proteomes" id="UP000536604"/>
    </source>
</evidence>
<keyword evidence="3" id="KW-0804">Transcription</keyword>
<keyword evidence="2 6" id="KW-0238">DNA-binding</keyword>
<evidence type="ECO:0000256" key="4">
    <source>
        <dbReference type="SAM" id="MobiDB-lite"/>
    </source>
</evidence>
<feature type="domain" description="HTH hxlR-type" evidence="5">
    <location>
        <begin position="16"/>
        <end position="114"/>
    </location>
</feature>
<evidence type="ECO:0000259" key="5">
    <source>
        <dbReference type="PROSITE" id="PS51118"/>
    </source>
</evidence>
<dbReference type="InterPro" id="IPR002577">
    <property type="entry name" value="HTH_HxlR"/>
</dbReference>
<dbReference type="EMBL" id="JACHJO010000011">
    <property type="protein sequence ID" value="MBB6121641.1"/>
    <property type="molecule type" value="Genomic_DNA"/>
</dbReference>
<dbReference type="AlphaFoldDB" id="A0A841IZU1"/>
<keyword evidence="7" id="KW-1185">Reference proteome</keyword>
<proteinExistence type="predicted"/>
<dbReference type="PROSITE" id="PS51118">
    <property type="entry name" value="HTH_HXLR"/>
    <property type="match status" value="1"/>
</dbReference>
<evidence type="ECO:0000256" key="2">
    <source>
        <dbReference type="ARBA" id="ARBA00023125"/>
    </source>
</evidence>